<name>A0A9R1W3K7_LACSA</name>
<evidence type="ECO:0000313" key="2">
    <source>
        <dbReference type="Proteomes" id="UP000235145"/>
    </source>
</evidence>
<evidence type="ECO:0000313" key="1">
    <source>
        <dbReference type="EMBL" id="KAJ0217775.1"/>
    </source>
</evidence>
<dbReference type="AlphaFoldDB" id="A0A9R1W3K7"/>
<dbReference type="PANTHER" id="PTHR45786:SF77">
    <property type="entry name" value="HELITRON HELICASE-LIKE DOMAIN-CONTAINING PROTEIN-RELATED"/>
    <property type="match status" value="1"/>
</dbReference>
<keyword evidence="2" id="KW-1185">Reference proteome</keyword>
<reference evidence="1 2" key="1">
    <citation type="journal article" date="2017" name="Nat. Commun.">
        <title>Genome assembly with in vitro proximity ligation data and whole-genome triplication in lettuce.</title>
        <authorList>
            <person name="Reyes-Chin-Wo S."/>
            <person name="Wang Z."/>
            <person name="Yang X."/>
            <person name="Kozik A."/>
            <person name="Arikit S."/>
            <person name="Song C."/>
            <person name="Xia L."/>
            <person name="Froenicke L."/>
            <person name="Lavelle D.O."/>
            <person name="Truco M.J."/>
            <person name="Xia R."/>
            <person name="Zhu S."/>
            <person name="Xu C."/>
            <person name="Xu H."/>
            <person name="Xu X."/>
            <person name="Cox K."/>
            <person name="Korf I."/>
            <person name="Meyers B.C."/>
            <person name="Michelmore R.W."/>
        </authorList>
    </citation>
    <scope>NUCLEOTIDE SEQUENCE [LARGE SCALE GENOMIC DNA]</scope>
    <source>
        <strain evidence="2">cv. Salinas</strain>
        <tissue evidence="1">Seedlings</tissue>
    </source>
</reference>
<dbReference type="Proteomes" id="UP000235145">
    <property type="component" value="Unassembled WGS sequence"/>
</dbReference>
<organism evidence="1 2">
    <name type="scientific">Lactuca sativa</name>
    <name type="common">Garden lettuce</name>
    <dbReference type="NCBI Taxonomy" id="4236"/>
    <lineage>
        <taxon>Eukaryota</taxon>
        <taxon>Viridiplantae</taxon>
        <taxon>Streptophyta</taxon>
        <taxon>Embryophyta</taxon>
        <taxon>Tracheophyta</taxon>
        <taxon>Spermatophyta</taxon>
        <taxon>Magnoliopsida</taxon>
        <taxon>eudicotyledons</taxon>
        <taxon>Gunneridae</taxon>
        <taxon>Pentapetalae</taxon>
        <taxon>asterids</taxon>
        <taxon>campanulids</taxon>
        <taxon>Asterales</taxon>
        <taxon>Asteraceae</taxon>
        <taxon>Cichorioideae</taxon>
        <taxon>Cichorieae</taxon>
        <taxon>Lactucinae</taxon>
        <taxon>Lactuca</taxon>
    </lineage>
</organism>
<dbReference type="EMBL" id="NBSK02000003">
    <property type="protein sequence ID" value="KAJ0217775.1"/>
    <property type="molecule type" value="Genomic_DNA"/>
</dbReference>
<sequence>MSTPQHLRYHRCCRSGSVVLPYPSRMSDEFMALFTNDHFLWDIRAYISMFSMTSFGADVDDDVNDSRGPFVFKISGQISHKIGSLNVPDRRYDLPSPGSLGCIVSGDDSNCTAYDIVVHSNSGRPQRISKLHPCYMAL</sequence>
<dbReference type="PANTHER" id="PTHR45786">
    <property type="entry name" value="DNA BINDING PROTEIN-LIKE"/>
    <property type="match status" value="1"/>
</dbReference>
<protein>
    <submittedName>
        <fullName evidence="1">Uncharacterized protein</fullName>
    </submittedName>
</protein>
<proteinExistence type="predicted"/>
<comment type="caution">
    <text evidence="1">The sequence shown here is derived from an EMBL/GenBank/DDBJ whole genome shotgun (WGS) entry which is preliminary data.</text>
</comment>
<gene>
    <name evidence="1" type="ORF">LSAT_V11C300112020</name>
</gene>
<accession>A0A9R1W3K7</accession>